<keyword evidence="1" id="KW-0472">Membrane</keyword>
<evidence type="ECO:0000313" key="4">
    <source>
        <dbReference type="RefSeq" id="XP_014678301.1"/>
    </source>
</evidence>
<dbReference type="PANTHER" id="PTHR47032:SF1">
    <property type="entry name" value="UDP-D-XYLOSE:L-FUCOSE ALPHA-1,3-D-XYLOSYLTRANSFERASE-RELATED"/>
    <property type="match status" value="1"/>
</dbReference>
<evidence type="ECO:0000259" key="2">
    <source>
        <dbReference type="Pfam" id="PF03407"/>
    </source>
</evidence>
<protein>
    <submittedName>
        <fullName evidence="4">Uncharacterized protein LOC106818099</fullName>
    </submittedName>
</protein>
<accession>A0ABM1F1I0</accession>
<dbReference type="Pfam" id="PF03407">
    <property type="entry name" value="Nucleotid_trans"/>
    <property type="match status" value="1"/>
</dbReference>
<evidence type="ECO:0000256" key="1">
    <source>
        <dbReference type="SAM" id="Phobius"/>
    </source>
</evidence>
<dbReference type="InterPro" id="IPR052636">
    <property type="entry name" value="UDP-D-xylose:L-fucose_XylT"/>
</dbReference>
<dbReference type="Proteomes" id="UP000695022">
    <property type="component" value="Unplaced"/>
</dbReference>
<proteinExistence type="predicted"/>
<dbReference type="PANTHER" id="PTHR47032">
    <property type="entry name" value="UDP-D-XYLOSE:L-FUCOSE ALPHA-1,3-D-XYLOSYLTRANSFERASE-RELATED"/>
    <property type="match status" value="1"/>
</dbReference>
<feature type="transmembrane region" description="Helical" evidence="1">
    <location>
        <begin position="12"/>
        <end position="31"/>
    </location>
</feature>
<dbReference type="RefSeq" id="XP_014678301.1">
    <property type="nucleotide sequence ID" value="XM_014822815.1"/>
</dbReference>
<dbReference type="GeneID" id="106818099"/>
<organism evidence="3 4">
    <name type="scientific">Priapulus caudatus</name>
    <name type="common">Priapulid worm</name>
    <dbReference type="NCBI Taxonomy" id="37621"/>
    <lineage>
        <taxon>Eukaryota</taxon>
        <taxon>Metazoa</taxon>
        <taxon>Ecdysozoa</taxon>
        <taxon>Scalidophora</taxon>
        <taxon>Priapulida</taxon>
        <taxon>Priapulimorpha</taxon>
        <taxon>Priapulimorphida</taxon>
        <taxon>Priapulidae</taxon>
        <taxon>Priapulus</taxon>
    </lineage>
</organism>
<dbReference type="InterPro" id="IPR005069">
    <property type="entry name" value="Nucl-diP-sugar_transferase"/>
</dbReference>
<reference evidence="4" key="1">
    <citation type="submission" date="2025-08" db="UniProtKB">
        <authorList>
            <consortium name="RefSeq"/>
        </authorList>
    </citation>
    <scope>IDENTIFICATION</scope>
</reference>
<keyword evidence="3" id="KW-1185">Reference proteome</keyword>
<name>A0ABM1F1I0_PRICU</name>
<sequence length="318" mass="35555">MAVRGRQRNQIIFLTSFLALLFLYCCVITSHQGEQQASPRRTFLGVGDVSALVRMTEEITRAGRVPLVATVNAAYLPMTLSWLCNTAAMAGVHEQTVVIATDDATHDALRRRWPTLRVFRHATQADMATGLGFGSNGYRIYMLMRVKLMLALLRRGVSLTVFETDCLWRKNAAPLVGEVATSTGYDVIAAQNGAERHLGNYSAGFLFLNATRGGVGVWSEMAKRLERGLKGTYEQDILDGLCKARHGGARCRLFPYEQIADGMWYRMTEEARRRLLPDPYIINNNFIVGVEQKMQRARAYGHWFLAEDGDTCRPAKPG</sequence>
<keyword evidence="1" id="KW-0812">Transmembrane</keyword>
<gene>
    <name evidence="4" type="primary">LOC106818099</name>
</gene>
<feature type="domain" description="Nucleotide-diphospho-sugar transferase" evidence="2">
    <location>
        <begin position="92"/>
        <end position="296"/>
    </location>
</feature>
<keyword evidence="1" id="KW-1133">Transmembrane helix</keyword>
<evidence type="ECO:0000313" key="3">
    <source>
        <dbReference type="Proteomes" id="UP000695022"/>
    </source>
</evidence>